<comment type="subunit">
    <text evidence="2 8">Tetramer of two alpha and two beta chains.</text>
</comment>
<dbReference type="InterPro" id="IPR018204">
    <property type="entry name" value="Trp_synthase_alpha_AS"/>
</dbReference>
<dbReference type="EC" id="4.2.1.20" evidence="8"/>
<evidence type="ECO:0000256" key="5">
    <source>
        <dbReference type="ARBA" id="ARBA00023141"/>
    </source>
</evidence>
<comment type="function">
    <text evidence="8">The alpha subunit is responsible for the aldol cleavage of indoleglycerol phosphate to indole and glyceraldehyde 3-phosphate.</text>
</comment>
<feature type="active site" description="Proton acceptor" evidence="8">
    <location>
        <position position="39"/>
    </location>
</feature>
<protein>
    <recommendedName>
        <fullName evidence="8">Tryptophan synthase alpha chain</fullName>
        <ecNumber evidence="8">4.2.1.20</ecNumber>
    </recommendedName>
</protein>
<proteinExistence type="inferred from homology"/>
<keyword evidence="6 8" id="KW-0456">Lyase</keyword>
<dbReference type="GO" id="GO:0004834">
    <property type="term" value="F:tryptophan synthase activity"/>
    <property type="evidence" value="ECO:0007669"/>
    <property type="project" value="UniProtKB-UniRule"/>
</dbReference>
<comment type="pathway">
    <text evidence="1 8">Amino-acid biosynthesis; L-tryptophan biosynthesis; L-tryptophan from chorismate: step 5/5.</text>
</comment>
<dbReference type="UniPathway" id="UPA00035">
    <property type="reaction ID" value="UER00044"/>
</dbReference>
<dbReference type="RefSeq" id="WP_152279611.1">
    <property type="nucleotide sequence ID" value="NZ_WFKK01000006.1"/>
</dbReference>
<keyword evidence="3 8" id="KW-0028">Amino-acid biosynthesis</keyword>
<keyword evidence="4 8" id="KW-0822">Tryptophan biosynthesis</keyword>
<organism evidence="10 11">
    <name type="scientific">Poseidonibacter ostreae</name>
    <dbReference type="NCBI Taxonomy" id="2654171"/>
    <lineage>
        <taxon>Bacteria</taxon>
        <taxon>Pseudomonadati</taxon>
        <taxon>Campylobacterota</taxon>
        <taxon>Epsilonproteobacteria</taxon>
        <taxon>Campylobacterales</taxon>
        <taxon>Arcobacteraceae</taxon>
        <taxon>Poseidonibacter</taxon>
    </lineage>
</organism>
<dbReference type="AlphaFoldDB" id="A0A6L4WVF8"/>
<dbReference type="PROSITE" id="PS00167">
    <property type="entry name" value="TRP_SYNTHASE_ALPHA"/>
    <property type="match status" value="1"/>
</dbReference>
<dbReference type="Pfam" id="PF00290">
    <property type="entry name" value="Trp_syntA"/>
    <property type="match status" value="1"/>
</dbReference>
<gene>
    <name evidence="8" type="primary">trpA</name>
    <name evidence="10" type="ORF">GBG19_03675</name>
</gene>
<name>A0A6L4WVF8_9BACT</name>
<dbReference type="EMBL" id="WFKK01000006">
    <property type="protein sequence ID" value="KAB7890337.1"/>
    <property type="molecule type" value="Genomic_DNA"/>
</dbReference>
<comment type="caution">
    <text evidence="10">The sequence shown here is derived from an EMBL/GenBank/DDBJ whole genome shotgun (WGS) entry which is preliminary data.</text>
</comment>
<dbReference type="Proteomes" id="UP000472839">
    <property type="component" value="Unassembled WGS sequence"/>
</dbReference>
<dbReference type="HAMAP" id="MF_00131">
    <property type="entry name" value="Trp_synth_alpha"/>
    <property type="match status" value="1"/>
</dbReference>
<evidence type="ECO:0000256" key="8">
    <source>
        <dbReference type="HAMAP-Rule" id="MF_00131"/>
    </source>
</evidence>
<sequence length="251" mass="27943">MSENIDKKLVGYITASYPDNNFTVDLALSMKEAGVDTLELGIPFSDPVADGPVIEKANLIALNKGFKLKDLFEVSSKIAPHMDTLWMGYTNPFYRYGIEKFLQKADEFGIKGTIIPDLPFEMAENLLPLYKKYNKANISFVAPTDSQERIKEIITDSQKFIYMVAYAGITGSGQSEDLSKIIENVRKYSKTPLYIGFGVDENTCKEKSKGVDGVIVGSAFVKHIIDDSLSNNEKISKITAIAKEIKEKINE</sequence>
<dbReference type="SUPFAM" id="SSF51366">
    <property type="entry name" value="Ribulose-phoshate binding barrel"/>
    <property type="match status" value="1"/>
</dbReference>
<dbReference type="GO" id="GO:0005829">
    <property type="term" value="C:cytosol"/>
    <property type="evidence" value="ECO:0007669"/>
    <property type="project" value="TreeGrafter"/>
</dbReference>
<feature type="active site" description="Proton acceptor" evidence="8">
    <location>
        <position position="50"/>
    </location>
</feature>
<evidence type="ECO:0000256" key="7">
    <source>
        <dbReference type="ARBA" id="ARBA00049047"/>
    </source>
</evidence>
<dbReference type="InterPro" id="IPR002028">
    <property type="entry name" value="Trp_synthase_suA"/>
</dbReference>
<dbReference type="InterPro" id="IPR011060">
    <property type="entry name" value="RibuloseP-bd_barrel"/>
</dbReference>
<reference evidence="10 11" key="1">
    <citation type="submission" date="2019-10" db="EMBL/GenBank/DDBJ databases">
        <title>Poseidonibacter ostreae sp. nov., isolated from the gut of the Ostrea denselamellosa.</title>
        <authorList>
            <person name="Choi A."/>
        </authorList>
    </citation>
    <scope>NUCLEOTIDE SEQUENCE [LARGE SCALE GENOMIC DNA]</scope>
    <source>
        <strain evidence="10 11">SJOD-M-33</strain>
    </source>
</reference>
<dbReference type="PANTHER" id="PTHR43406">
    <property type="entry name" value="TRYPTOPHAN SYNTHASE, ALPHA CHAIN"/>
    <property type="match status" value="1"/>
</dbReference>
<evidence type="ECO:0000256" key="3">
    <source>
        <dbReference type="ARBA" id="ARBA00022605"/>
    </source>
</evidence>
<evidence type="ECO:0000313" key="10">
    <source>
        <dbReference type="EMBL" id="KAB7890337.1"/>
    </source>
</evidence>
<dbReference type="PANTHER" id="PTHR43406:SF1">
    <property type="entry name" value="TRYPTOPHAN SYNTHASE ALPHA CHAIN, CHLOROPLASTIC"/>
    <property type="match status" value="1"/>
</dbReference>
<evidence type="ECO:0000256" key="6">
    <source>
        <dbReference type="ARBA" id="ARBA00023239"/>
    </source>
</evidence>
<keyword evidence="5 8" id="KW-0057">Aromatic amino acid biosynthesis</keyword>
<evidence type="ECO:0000256" key="1">
    <source>
        <dbReference type="ARBA" id="ARBA00004733"/>
    </source>
</evidence>
<comment type="catalytic activity">
    <reaction evidence="7 8">
        <text>(1S,2R)-1-C-(indol-3-yl)glycerol 3-phosphate + L-serine = D-glyceraldehyde 3-phosphate + L-tryptophan + H2O</text>
        <dbReference type="Rhea" id="RHEA:10532"/>
        <dbReference type="ChEBI" id="CHEBI:15377"/>
        <dbReference type="ChEBI" id="CHEBI:33384"/>
        <dbReference type="ChEBI" id="CHEBI:57912"/>
        <dbReference type="ChEBI" id="CHEBI:58866"/>
        <dbReference type="ChEBI" id="CHEBI:59776"/>
        <dbReference type="EC" id="4.2.1.20"/>
    </reaction>
</comment>
<dbReference type="NCBIfam" id="TIGR00262">
    <property type="entry name" value="trpA"/>
    <property type="match status" value="1"/>
</dbReference>
<accession>A0A6L4WVF8</accession>
<comment type="similarity">
    <text evidence="8 9">Belongs to the TrpA family.</text>
</comment>
<evidence type="ECO:0000256" key="2">
    <source>
        <dbReference type="ARBA" id="ARBA00011270"/>
    </source>
</evidence>
<evidence type="ECO:0000256" key="4">
    <source>
        <dbReference type="ARBA" id="ARBA00022822"/>
    </source>
</evidence>
<evidence type="ECO:0000313" key="11">
    <source>
        <dbReference type="Proteomes" id="UP000472839"/>
    </source>
</evidence>
<dbReference type="CDD" id="cd04724">
    <property type="entry name" value="Tryptophan_synthase_alpha"/>
    <property type="match status" value="1"/>
</dbReference>
<dbReference type="Gene3D" id="3.20.20.70">
    <property type="entry name" value="Aldolase class I"/>
    <property type="match status" value="1"/>
</dbReference>
<evidence type="ECO:0000256" key="9">
    <source>
        <dbReference type="RuleBase" id="RU003662"/>
    </source>
</evidence>
<dbReference type="InterPro" id="IPR013785">
    <property type="entry name" value="Aldolase_TIM"/>
</dbReference>